<accession>A0AC34QLN3</accession>
<reference evidence="2" key="1">
    <citation type="submission" date="2022-11" db="UniProtKB">
        <authorList>
            <consortium name="WormBaseParasite"/>
        </authorList>
    </citation>
    <scope>IDENTIFICATION</scope>
</reference>
<protein>
    <submittedName>
        <fullName evidence="2">Uncharacterized protein</fullName>
    </submittedName>
</protein>
<evidence type="ECO:0000313" key="2">
    <source>
        <dbReference type="WBParaSite" id="JU765_v2.g17391.t1"/>
    </source>
</evidence>
<sequence length="112" mass="12354">MRWCCGGLDTHENTTTSITAPIIVTSNPLNGGSNGRRQQLLIQGDQVVLDATTSTNLNHHHAHFSVCNVEIPTTSKNLYKNDDNLSRPQSPRHSSLIMDKHGPMLLKPCKII</sequence>
<name>A0AC34QLN3_9BILA</name>
<evidence type="ECO:0000313" key="1">
    <source>
        <dbReference type="Proteomes" id="UP000887576"/>
    </source>
</evidence>
<dbReference type="WBParaSite" id="JU765_v2.g17391.t1">
    <property type="protein sequence ID" value="JU765_v2.g17391.t1"/>
    <property type="gene ID" value="JU765_v2.g17391"/>
</dbReference>
<proteinExistence type="predicted"/>
<dbReference type="Proteomes" id="UP000887576">
    <property type="component" value="Unplaced"/>
</dbReference>
<organism evidence="1 2">
    <name type="scientific">Panagrolaimus sp. JU765</name>
    <dbReference type="NCBI Taxonomy" id="591449"/>
    <lineage>
        <taxon>Eukaryota</taxon>
        <taxon>Metazoa</taxon>
        <taxon>Ecdysozoa</taxon>
        <taxon>Nematoda</taxon>
        <taxon>Chromadorea</taxon>
        <taxon>Rhabditida</taxon>
        <taxon>Tylenchina</taxon>
        <taxon>Panagrolaimomorpha</taxon>
        <taxon>Panagrolaimoidea</taxon>
        <taxon>Panagrolaimidae</taxon>
        <taxon>Panagrolaimus</taxon>
    </lineage>
</organism>